<evidence type="ECO:0000313" key="2">
    <source>
        <dbReference type="EMBL" id="MBB5234577.1"/>
    </source>
</evidence>
<feature type="region of interest" description="Disordered" evidence="1">
    <location>
        <begin position="1"/>
        <end position="41"/>
    </location>
</feature>
<dbReference type="AlphaFoldDB" id="A0A7W8LQG3"/>
<comment type="caution">
    <text evidence="2">The sequence shown here is derived from an EMBL/GenBank/DDBJ whole genome shotgun (WGS) entry which is preliminary data.</text>
</comment>
<protein>
    <submittedName>
        <fullName evidence="2">Uncharacterized protein</fullName>
    </submittedName>
</protein>
<keyword evidence="3" id="KW-1185">Reference proteome</keyword>
<accession>A0A7W8LQG3</accession>
<proteinExistence type="predicted"/>
<organism evidence="2 3">
    <name type="scientific">Deinococcus budaensis</name>
    <dbReference type="NCBI Taxonomy" id="1665626"/>
    <lineage>
        <taxon>Bacteria</taxon>
        <taxon>Thermotogati</taxon>
        <taxon>Deinococcota</taxon>
        <taxon>Deinococci</taxon>
        <taxon>Deinococcales</taxon>
        <taxon>Deinococcaceae</taxon>
        <taxon>Deinococcus</taxon>
    </lineage>
</organism>
<sequence>MLAFHPQKFVRVEDCTRSPRPGPPAPGERVDAGAFPPGAGRLQPVRNLRRLLRPAQRPRENLWFIRQRHLRFAGLHDTAAHPLDPQETAPASAAD</sequence>
<dbReference type="EMBL" id="JACHFN010000006">
    <property type="protein sequence ID" value="MBB5234577.1"/>
    <property type="molecule type" value="Genomic_DNA"/>
</dbReference>
<evidence type="ECO:0000256" key="1">
    <source>
        <dbReference type="SAM" id="MobiDB-lite"/>
    </source>
</evidence>
<dbReference type="Proteomes" id="UP000525389">
    <property type="component" value="Unassembled WGS sequence"/>
</dbReference>
<evidence type="ECO:0000313" key="3">
    <source>
        <dbReference type="Proteomes" id="UP000525389"/>
    </source>
</evidence>
<reference evidence="2 3" key="1">
    <citation type="submission" date="2020-08" db="EMBL/GenBank/DDBJ databases">
        <title>Genomic Encyclopedia of Type Strains, Phase IV (KMG-IV): sequencing the most valuable type-strain genomes for metagenomic binning, comparative biology and taxonomic classification.</title>
        <authorList>
            <person name="Goeker M."/>
        </authorList>
    </citation>
    <scope>NUCLEOTIDE SEQUENCE [LARGE SCALE GENOMIC DNA]</scope>
    <source>
        <strain evidence="2 3">DSM 101791</strain>
    </source>
</reference>
<gene>
    <name evidence="2" type="ORF">HNQ09_002015</name>
</gene>
<name>A0A7W8LQG3_9DEIO</name>